<accession>A0ACC3NW13</accession>
<dbReference type="EMBL" id="JAUTXU010000010">
    <property type="protein sequence ID" value="KAK3723260.1"/>
    <property type="molecule type" value="Genomic_DNA"/>
</dbReference>
<proteinExistence type="predicted"/>
<keyword evidence="2" id="KW-1185">Reference proteome</keyword>
<organism evidence="1 2">
    <name type="scientific">Vermiconidia calcicola</name>
    <dbReference type="NCBI Taxonomy" id="1690605"/>
    <lineage>
        <taxon>Eukaryota</taxon>
        <taxon>Fungi</taxon>
        <taxon>Dikarya</taxon>
        <taxon>Ascomycota</taxon>
        <taxon>Pezizomycotina</taxon>
        <taxon>Dothideomycetes</taxon>
        <taxon>Dothideomycetidae</taxon>
        <taxon>Mycosphaerellales</taxon>
        <taxon>Extremaceae</taxon>
        <taxon>Vermiconidia</taxon>
    </lineage>
</organism>
<reference evidence="1" key="1">
    <citation type="submission" date="2023-07" db="EMBL/GenBank/DDBJ databases">
        <title>Black Yeasts Isolated from many extreme environments.</title>
        <authorList>
            <person name="Coleine C."/>
            <person name="Stajich J.E."/>
            <person name="Selbmann L."/>
        </authorList>
    </citation>
    <scope>NUCLEOTIDE SEQUENCE</scope>
    <source>
        <strain evidence="1">CCFEE 5714</strain>
    </source>
</reference>
<dbReference type="Proteomes" id="UP001281147">
    <property type="component" value="Unassembled WGS sequence"/>
</dbReference>
<comment type="caution">
    <text evidence="1">The sequence shown here is derived from an EMBL/GenBank/DDBJ whole genome shotgun (WGS) entry which is preliminary data.</text>
</comment>
<sequence length="842" mass="93644">MCNGSIFCLRLWELGFGGRIYCMDASAYLRKQGWRGDGHPLDHSNRGISKPLLVSKKVDVLGVGLNKHKAVSDQWWLRAFDEGLKSLGTGQETALAQVQKHGVNRGGLYANFIKGEKIPGSIGQSVLPTPEDSTTSTPAELQPDTKVNMAIDVPPEDKLERVVGAHETQHSRDAMMHVLQNPDDAPASMRKMLDRKRKRAERPVEKRARRKLERQEQAKLTSREKRKQAMEEGTWDAEKEEEHKREKEINRKAKEFVLEAQRRGIIPAGPNEIRKGLIPTGANATAVQAMPTDELQRVVDQAGLNLEAKVVGKNTKGEKYAREKQKRELKRAAKAYLLGETAEEKKAKKDVKKQQRVEKQVGVAQKQAETMARREERAAKKKEFRAQRAAEKAEINRLIQQREATEKALKTMDGAPANGETTTNGFVSGADEVRFGMNSKGGVKKIPGVGHVDRYPTKAEKKAKKLTAMAIKNGISDDEVKARLAAETAQKAEAERLKIDRYRAMKHGLSLEEYREKLAHGEVQTPRLEKKNIPPEKLAEYRKRAEEKGMKLEEYVRRREEKFAAKQSEKMGNPFQSDIIGVAEEGGDGYIALDSQMPVEPATNGATTGEEDLGFVVDTTGDDHLDPTGFANHARATIANGTNSKPLAVVDTAGDATYDSAPNMPIPLDPRIWEGQKPSELPRAVRKARKEWMRQKREEKKARRALASGSGEAAPPRKSKGARKVEAREAFVKQILFHSRQYLRSGGQGEPGMVTIEGVENVPLVKLGTREGMFKKDEVGLARTVARRVLRNVRRAQKAEKGKGKGWKKRERAAKEAARNAGISGPTTRASLVEGYKGDLLL</sequence>
<protein>
    <submittedName>
        <fullName evidence="1">Uncharacterized protein</fullName>
    </submittedName>
</protein>
<name>A0ACC3NW13_9PEZI</name>
<gene>
    <name evidence="1" type="ORF">LTR37_001983</name>
</gene>
<evidence type="ECO:0000313" key="2">
    <source>
        <dbReference type="Proteomes" id="UP001281147"/>
    </source>
</evidence>
<evidence type="ECO:0000313" key="1">
    <source>
        <dbReference type="EMBL" id="KAK3723260.1"/>
    </source>
</evidence>